<evidence type="ECO:0000256" key="3">
    <source>
        <dbReference type="ARBA" id="ARBA00053747"/>
    </source>
</evidence>
<evidence type="ECO:0000313" key="4">
    <source>
        <dbReference type="EMBL" id="PWA66322.1"/>
    </source>
</evidence>
<keyword evidence="5" id="KW-1185">Reference proteome</keyword>
<dbReference type="InterPro" id="IPR002213">
    <property type="entry name" value="UDP_glucos_trans"/>
</dbReference>
<comment type="function">
    <text evidence="3">May glycosylate diterpenes or flavonols in leaves.</text>
</comment>
<dbReference type="SUPFAM" id="SSF53756">
    <property type="entry name" value="UDP-Glycosyltransferase/glycogen phosphorylase"/>
    <property type="match status" value="1"/>
</dbReference>
<dbReference type="Pfam" id="PF00201">
    <property type="entry name" value="UDPGT"/>
    <property type="match status" value="1"/>
</dbReference>
<evidence type="ECO:0000313" key="5">
    <source>
        <dbReference type="Proteomes" id="UP000245207"/>
    </source>
</evidence>
<sequence>MTNTVVKLVFIPAPGMGHIFSAIEMAKLLVNRDQRLSITVLIIKPPNKHREVKAIVVNTFFELETHAINSLSTNISIPPVYPVGPLLNVEAGGGAAGKSSDNDVIGWLEKQPPSSVVFLCFGSMGFFDEIQVKEIANALEHSGHHFLWSLRQPPSDQTSKVPTAYEDPRMIIAGRIFGKDRWNRENHWVGPTSDDMILAHHAIGAFVSHCGWNSILESLWFGVPLATWPIYAEQQLNAFEMVAGLGLAVEIKLDYKKDLFSLKADLVIVSAEEIESGIRRLMEDHELRTKVKEMSKKSRTTVAEGGSSYASVGCLIQDFIRNMT</sequence>
<dbReference type="EMBL" id="PKPP01004053">
    <property type="protein sequence ID" value="PWA66322.1"/>
    <property type="molecule type" value="Genomic_DNA"/>
</dbReference>
<reference evidence="4 5" key="1">
    <citation type="journal article" date="2018" name="Mol. Plant">
        <title>The genome of Artemisia annua provides insight into the evolution of Asteraceae family and artemisinin biosynthesis.</title>
        <authorList>
            <person name="Shen Q."/>
            <person name="Zhang L."/>
            <person name="Liao Z."/>
            <person name="Wang S."/>
            <person name="Yan T."/>
            <person name="Shi P."/>
            <person name="Liu M."/>
            <person name="Fu X."/>
            <person name="Pan Q."/>
            <person name="Wang Y."/>
            <person name="Lv Z."/>
            <person name="Lu X."/>
            <person name="Zhang F."/>
            <person name="Jiang W."/>
            <person name="Ma Y."/>
            <person name="Chen M."/>
            <person name="Hao X."/>
            <person name="Li L."/>
            <person name="Tang Y."/>
            <person name="Lv G."/>
            <person name="Zhou Y."/>
            <person name="Sun X."/>
            <person name="Brodelius P.E."/>
            <person name="Rose J.K.C."/>
            <person name="Tang K."/>
        </authorList>
    </citation>
    <scope>NUCLEOTIDE SEQUENCE [LARGE SCALE GENOMIC DNA]</scope>
    <source>
        <strain evidence="5">cv. Huhao1</strain>
        <tissue evidence="4">Leaf</tissue>
    </source>
</reference>
<accession>A0A2U1MYH9</accession>
<gene>
    <name evidence="4" type="ORF">CTI12_AA323850</name>
</gene>
<dbReference type="Proteomes" id="UP000245207">
    <property type="component" value="Unassembled WGS sequence"/>
</dbReference>
<dbReference type="FunFam" id="3.40.50.2000:FF:000056">
    <property type="entry name" value="Glycosyltransferase"/>
    <property type="match status" value="1"/>
</dbReference>
<dbReference type="OrthoDB" id="5835829at2759"/>
<dbReference type="InterPro" id="IPR050481">
    <property type="entry name" value="UDP-glycosyltransf_plant"/>
</dbReference>
<comment type="similarity">
    <text evidence="1">Belongs to the UDP-glycosyltransferase family.</text>
</comment>
<dbReference type="CDD" id="cd03784">
    <property type="entry name" value="GT1_Gtf-like"/>
    <property type="match status" value="1"/>
</dbReference>
<name>A0A2U1MYH9_ARTAN</name>
<comment type="caution">
    <text evidence="4">The sequence shown here is derived from an EMBL/GenBank/DDBJ whole genome shotgun (WGS) entry which is preliminary data.</text>
</comment>
<evidence type="ECO:0000256" key="1">
    <source>
        <dbReference type="ARBA" id="ARBA00009995"/>
    </source>
</evidence>
<organism evidence="4 5">
    <name type="scientific">Artemisia annua</name>
    <name type="common">Sweet wormwood</name>
    <dbReference type="NCBI Taxonomy" id="35608"/>
    <lineage>
        <taxon>Eukaryota</taxon>
        <taxon>Viridiplantae</taxon>
        <taxon>Streptophyta</taxon>
        <taxon>Embryophyta</taxon>
        <taxon>Tracheophyta</taxon>
        <taxon>Spermatophyta</taxon>
        <taxon>Magnoliopsida</taxon>
        <taxon>eudicotyledons</taxon>
        <taxon>Gunneridae</taxon>
        <taxon>Pentapetalae</taxon>
        <taxon>asterids</taxon>
        <taxon>campanulids</taxon>
        <taxon>Asterales</taxon>
        <taxon>Asteraceae</taxon>
        <taxon>Asteroideae</taxon>
        <taxon>Anthemideae</taxon>
        <taxon>Artemisiinae</taxon>
        <taxon>Artemisia</taxon>
    </lineage>
</organism>
<dbReference type="GO" id="GO:0035251">
    <property type="term" value="F:UDP-glucosyltransferase activity"/>
    <property type="evidence" value="ECO:0007669"/>
    <property type="project" value="InterPro"/>
</dbReference>
<dbReference type="Gene3D" id="3.40.50.2000">
    <property type="entry name" value="Glycogen Phosphorylase B"/>
    <property type="match status" value="3"/>
</dbReference>
<dbReference type="PANTHER" id="PTHR48048:SF45">
    <property type="entry name" value="GLYCOSYLTRANSFERASE"/>
    <property type="match status" value="1"/>
</dbReference>
<proteinExistence type="inferred from homology"/>
<protein>
    <submittedName>
        <fullName evidence="4">UDP-glucuronosyl/UDP-glucosyltransferase</fullName>
    </submittedName>
</protein>
<keyword evidence="2 4" id="KW-0808">Transferase</keyword>
<evidence type="ECO:0000256" key="2">
    <source>
        <dbReference type="ARBA" id="ARBA00022679"/>
    </source>
</evidence>
<dbReference type="AlphaFoldDB" id="A0A2U1MYH9"/>
<dbReference type="PANTHER" id="PTHR48048">
    <property type="entry name" value="GLYCOSYLTRANSFERASE"/>
    <property type="match status" value="1"/>
</dbReference>